<dbReference type="SUPFAM" id="SSF49899">
    <property type="entry name" value="Concanavalin A-like lectins/glucanases"/>
    <property type="match status" value="1"/>
</dbReference>
<feature type="domain" description="B30.2/SPRY" evidence="1">
    <location>
        <begin position="1"/>
        <end position="193"/>
    </location>
</feature>
<protein>
    <recommendedName>
        <fullName evidence="1">B30.2/SPRY domain-containing protein</fullName>
    </recommendedName>
</protein>
<dbReference type="InterPro" id="IPR050143">
    <property type="entry name" value="TRIM/RBCC"/>
</dbReference>
<dbReference type="PANTHER" id="PTHR24103">
    <property type="entry name" value="E3 UBIQUITIN-PROTEIN LIGASE TRIM"/>
    <property type="match status" value="1"/>
</dbReference>
<dbReference type="EMBL" id="JAHRIN010030328">
    <property type="protein sequence ID" value="MEQ2202033.1"/>
    <property type="molecule type" value="Genomic_DNA"/>
</dbReference>
<dbReference type="SMART" id="SM00449">
    <property type="entry name" value="SPRY"/>
    <property type="match status" value="1"/>
</dbReference>
<dbReference type="Gene3D" id="2.60.120.920">
    <property type="match status" value="1"/>
</dbReference>
<dbReference type="InterPro" id="IPR043136">
    <property type="entry name" value="B30.2/SPRY_sf"/>
</dbReference>
<dbReference type="Proteomes" id="UP001434883">
    <property type="component" value="Unassembled WGS sequence"/>
</dbReference>
<gene>
    <name evidence="2" type="ORF">XENOCAPTIV_022794</name>
</gene>
<name>A0ABV0R320_9TELE</name>
<dbReference type="Pfam" id="PF13765">
    <property type="entry name" value="PRY"/>
    <property type="match status" value="1"/>
</dbReference>
<keyword evidence="3" id="KW-1185">Reference proteome</keyword>
<dbReference type="PROSITE" id="PS50188">
    <property type="entry name" value="B302_SPRY"/>
    <property type="match status" value="1"/>
</dbReference>
<comment type="caution">
    <text evidence="2">The sequence shown here is derived from an EMBL/GenBank/DDBJ whole genome shotgun (WGS) entry which is preliminary data.</text>
</comment>
<proteinExistence type="predicted"/>
<dbReference type="Pfam" id="PF00622">
    <property type="entry name" value="SPRY"/>
    <property type="match status" value="1"/>
</dbReference>
<dbReference type="InterPro" id="IPR003879">
    <property type="entry name" value="Butyrophylin_SPRY"/>
</dbReference>
<evidence type="ECO:0000313" key="2">
    <source>
        <dbReference type="EMBL" id="MEQ2202033.1"/>
    </source>
</evidence>
<dbReference type="CDD" id="cd13733">
    <property type="entry name" value="SPRY_PRY_C-I_1"/>
    <property type="match status" value="1"/>
</dbReference>
<evidence type="ECO:0000259" key="1">
    <source>
        <dbReference type="PROSITE" id="PS50188"/>
    </source>
</evidence>
<dbReference type="InterPro" id="IPR003877">
    <property type="entry name" value="SPRY_dom"/>
</dbReference>
<dbReference type="SMART" id="SM00589">
    <property type="entry name" value="PRY"/>
    <property type="match status" value="1"/>
</dbReference>
<accession>A0ABV0R320</accession>
<evidence type="ECO:0000313" key="3">
    <source>
        <dbReference type="Proteomes" id="UP001434883"/>
    </source>
</evidence>
<sequence>MKNLLEAEMKRVQQFAVDVTLDPDTAHPKLILSDDGKQVEDGDLWQNLPDNPERFSQCVNVLGRQSFSSGRFYFEVQVKGKTDWDLGVARGSITRKGNIPLSPQDGFWTVVLRNGNDYKACAGPSVRLHLHPGPEKVGVFVDYEEGLVSFYDVEAAALIYSFTSYCFTEKIYPFFSPCNNNGVVHLLSERRGINAIATWLTGKDIHLRPVVASKGSWTIDGPDRDTVYCRRGPCVWELNENLANGVRTASEKKIIRPHAELYPAD</sequence>
<dbReference type="PRINTS" id="PR01407">
    <property type="entry name" value="BUTYPHLNCDUF"/>
</dbReference>
<dbReference type="InterPro" id="IPR001870">
    <property type="entry name" value="B30.2/SPRY"/>
</dbReference>
<dbReference type="InterPro" id="IPR006574">
    <property type="entry name" value="PRY"/>
</dbReference>
<reference evidence="2 3" key="1">
    <citation type="submission" date="2021-06" db="EMBL/GenBank/DDBJ databases">
        <authorList>
            <person name="Palmer J.M."/>
        </authorList>
    </citation>
    <scope>NUCLEOTIDE SEQUENCE [LARGE SCALE GENOMIC DNA]</scope>
    <source>
        <strain evidence="2 3">XC_2019</strain>
        <tissue evidence="2">Muscle</tissue>
    </source>
</reference>
<dbReference type="InterPro" id="IPR013320">
    <property type="entry name" value="ConA-like_dom_sf"/>
</dbReference>
<organism evidence="2 3">
    <name type="scientific">Xenoophorus captivus</name>
    <dbReference type="NCBI Taxonomy" id="1517983"/>
    <lineage>
        <taxon>Eukaryota</taxon>
        <taxon>Metazoa</taxon>
        <taxon>Chordata</taxon>
        <taxon>Craniata</taxon>
        <taxon>Vertebrata</taxon>
        <taxon>Euteleostomi</taxon>
        <taxon>Actinopterygii</taxon>
        <taxon>Neopterygii</taxon>
        <taxon>Teleostei</taxon>
        <taxon>Neoteleostei</taxon>
        <taxon>Acanthomorphata</taxon>
        <taxon>Ovalentaria</taxon>
        <taxon>Atherinomorphae</taxon>
        <taxon>Cyprinodontiformes</taxon>
        <taxon>Goodeidae</taxon>
        <taxon>Xenoophorus</taxon>
    </lineage>
</organism>